<dbReference type="InterPro" id="IPR050245">
    <property type="entry name" value="PrsA_foldase"/>
</dbReference>
<dbReference type="EMBL" id="AP024718">
    <property type="protein sequence ID" value="BCX88889.1"/>
    <property type="molecule type" value="Genomic_DNA"/>
</dbReference>
<dbReference type="Pfam" id="PF13624">
    <property type="entry name" value="SurA_N_3"/>
    <property type="match status" value="1"/>
</dbReference>
<evidence type="ECO:0000256" key="7">
    <source>
        <dbReference type="PROSITE-ProRule" id="PRU00278"/>
    </source>
</evidence>
<dbReference type="InterPro" id="IPR027304">
    <property type="entry name" value="Trigger_fact/SurA_dom_sf"/>
</dbReference>
<evidence type="ECO:0000256" key="4">
    <source>
        <dbReference type="ARBA" id="ARBA00022729"/>
    </source>
</evidence>
<protein>
    <recommendedName>
        <fullName evidence="3">peptidylprolyl isomerase</fullName>
        <ecNumber evidence="3">5.2.1.8</ecNumber>
    </recommendedName>
</protein>
<feature type="signal peptide" evidence="8">
    <location>
        <begin position="1"/>
        <end position="17"/>
    </location>
</feature>
<dbReference type="EC" id="5.2.1.8" evidence="3"/>
<comment type="similarity">
    <text evidence="2">Belongs to the PpiC/parvulin rotamase family.</text>
</comment>
<dbReference type="KEGG" id="meiy:MIN45_P1259"/>
<dbReference type="InterPro" id="IPR000297">
    <property type="entry name" value="PPIase_PpiC"/>
</dbReference>
<evidence type="ECO:0000256" key="6">
    <source>
        <dbReference type="ARBA" id="ARBA00023235"/>
    </source>
</evidence>
<dbReference type="AlphaFoldDB" id="A0AAU9CXW8"/>
<keyword evidence="4 8" id="KW-0732">Signal</keyword>
<accession>A0AAU9CXW8</accession>
<dbReference type="Gene3D" id="3.10.50.40">
    <property type="match status" value="1"/>
</dbReference>
<comment type="catalytic activity">
    <reaction evidence="1">
        <text>[protein]-peptidylproline (omega=180) = [protein]-peptidylproline (omega=0)</text>
        <dbReference type="Rhea" id="RHEA:16237"/>
        <dbReference type="Rhea" id="RHEA-COMP:10747"/>
        <dbReference type="Rhea" id="RHEA-COMP:10748"/>
        <dbReference type="ChEBI" id="CHEBI:83833"/>
        <dbReference type="ChEBI" id="CHEBI:83834"/>
        <dbReference type="EC" id="5.2.1.8"/>
    </reaction>
</comment>
<dbReference type="SUPFAM" id="SSF109998">
    <property type="entry name" value="Triger factor/SurA peptide-binding domain-like"/>
    <property type="match status" value="2"/>
</dbReference>
<evidence type="ECO:0000256" key="1">
    <source>
        <dbReference type="ARBA" id="ARBA00000971"/>
    </source>
</evidence>
<evidence type="ECO:0000313" key="11">
    <source>
        <dbReference type="Proteomes" id="UP001321450"/>
    </source>
</evidence>
<dbReference type="RefSeq" id="WP_286291093.1">
    <property type="nucleotide sequence ID" value="NZ_AP024718.1"/>
</dbReference>
<evidence type="ECO:0000256" key="5">
    <source>
        <dbReference type="ARBA" id="ARBA00023110"/>
    </source>
</evidence>
<reference evidence="11" key="1">
    <citation type="journal article" date="2024" name="Int. J. Syst. Evol. Microbiol.">
        <title>Methylomarinovum tepidoasis sp. nov., a moderately thermophilic methanotroph of the family Methylothermaceae isolated from a deep-sea hydrothermal field.</title>
        <authorList>
            <person name="Hirayama H."/>
            <person name="Takaki Y."/>
            <person name="Abe M."/>
            <person name="Miyazaki M."/>
            <person name="Uematsu K."/>
            <person name="Matsui Y."/>
            <person name="Takai K."/>
        </authorList>
    </citation>
    <scope>NUCLEOTIDE SEQUENCE [LARGE SCALE GENOMIC DNA]</scope>
    <source>
        <strain evidence="11">IN45</strain>
    </source>
</reference>
<feature type="domain" description="PpiC" evidence="9">
    <location>
        <begin position="223"/>
        <end position="313"/>
    </location>
</feature>
<evidence type="ECO:0000256" key="2">
    <source>
        <dbReference type="ARBA" id="ARBA00007656"/>
    </source>
</evidence>
<evidence type="ECO:0000313" key="10">
    <source>
        <dbReference type="EMBL" id="BCX88889.1"/>
    </source>
</evidence>
<dbReference type="PANTHER" id="PTHR47245:SF1">
    <property type="entry name" value="FOLDASE PROTEIN PRSA"/>
    <property type="match status" value="1"/>
</dbReference>
<evidence type="ECO:0000256" key="3">
    <source>
        <dbReference type="ARBA" id="ARBA00013194"/>
    </source>
</evidence>
<evidence type="ECO:0000259" key="9">
    <source>
        <dbReference type="PROSITE" id="PS50198"/>
    </source>
</evidence>
<dbReference type="Pfam" id="PF13145">
    <property type="entry name" value="Rotamase_2"/>
    <property type="match status" value="1"/>
</dbReference>
<dbReference type="GO" id="GO:0003755">
    <property type="term" value="F:peptidyl-prolyl cis-trans isomerase activity"/>
    <property type="evidence" value="ECO:0007669"/>
    <property type="project" value="UniProtKB-KW"/>
</dbReference>
<dbReference type="PROSITE" id="PS50198">
    <property type="entry name" value="PPIC_PPIASE_2"/>
    <property type="match status" value="1"/>
</dbReference>
<evidence type="ECO:0000256" key="8">
    <source>
        <dbReference type="SAM" id="SignalP"/>
    </source>
</evidence>
<keyword evidence="6 7" id="KW-0413">Isomerase</keyword>
<feature type="chain" id="PRO_5043717534" description="peptidylprolyl isomerase" evidence="8">
    <location>
        <begin position="18"/>
        <end position="361"/>
    </location>
</feature>
<dbReference type="PANTHER" id="PTHR47245">
    <property type="entry name" value="PEPTIDYLPROLYL ISOMERASE"/>
    <property type="match status" value="1"/>
</dbReference>
<sequence length="361" mass="41233">MRTLIFAALLASTTLQAKVLVTVDGTPVTSEQLEQTLRSSPFATQYPGLDADEQAVLRRDLLQRLVQAEVLYQEARRLGLEQDETVRRDVAEFETGLLAQKYLQYLRDRIEIPAPKQAEWRRRLGTDLDALAAVRSVYVADRYRQAKATTLDRLRQRYGDLPETELLARGAREAGIDVSAQVAGFRRERLIQRLLERKEKEWIPDQSVLRDYYQRHPEIGRVPERRHVGQIVVADRDTAWALRRRILQGESLFRLAKQYSIDPYGRQHAGDMGWLPEGSAMPAIEAALATLKDGEISEVIETPKGFHLVTIIERKPGEQKPFAAIGDRVRRALLLERMPAWLAEVTARHRIVWTAADQASR</sequence>
<dbReference type="Gene3D" id="1.10.8.1040">
    <property type="match status" value="1"/>
</dbReference>
<keyword evidence="5 7" id="KW-0697">Rotamase</keyword>
<dbReference type="Proteomes" id="UP001321450">
    <property type="component" value="Chromosome"/>
</dbReference>
<gene>
    <name evidence="10" type="ORF">MIN45_P1259</name>
</gene>
<dbReference type="SUPFAM" id="SSF54534">
    <property type="entry name" value="FKBP-like"/>
    <property type="match status" value="1"/>
</dbReference>
<keyword evidence="11" id="KW-1185">Reference proteome</keyword>
<organism evidence="10 11">
    <name type="scientific">Methylomarinovum tepidoasis</name>
    <dbReference type="NCBI Taxonomy" id="2840183"/>
    <lineage>
        <taxon>Bacteria</taxon>
        <taxon>Pseudomonadati</taxon>
        <taxon>Pseudomonadota</taxon>
        <taxon>Gammaproteobacteria</taxon>
        <taxon>Methylococcales</taxon>
        <taxon>Methylothermaceae</taxon>
        <taxon>Methylomarinovum</taxon>
    </lineage>
</organism>
<proteinExistence type="inferred from homology"/>
<dbReference type="InterPro" id="IPR046357">
    <property type="entry name" value="PPIase_dom_sf"/>
</dbReference>
<name>A0AAU9CXW8_9GAMM</name>